<feature type="transmembrane region" description="Helical" evidence="6">
    <location>
        <begin position="166"/>
        <end position="186"/>
    </location>
</feature>
<feature type="transmembrane region" description="Helical" evidence="6">
    <location>
        <begin position="371"/>
        <end position="393"/>
    </location>
</feature>
<feature type="transmembrane region" description="Helical" evidence="6">
    <location>
        <begin position="508"/>
        <end position="528"/>
    </location>
</feature>
<proteinExistence type="inferred from homology"/>
<keyword evidence="5 6" id="KW-0472">Membrane</keyword>
<feature type="transmembrane region" description="Helical" evidence="6">
    <location>
        <begin position="399"/>
        <end position="423"/>
    </location>
</feature>
<comment type="similarity">
    <text evidence="2">Belongs to the major facilitator superfamily. MFSD6 family.</text>
</comment>
<dbReference type="Pfam" id="PF12832">
    <property type="entry name" value="MFS_1_like"/>
    <property type="match status" value="1"/>
</dbReference>
<feature type="transmembrane region" description="Helical" evidence="6">
    <location>
        <begin position="193"/>
        <end position="216"/>
    </location>
</feature>
<evidence type="ECO:0000313" key="8">
    <source>
        <dbReference type="EMBL" id="CAL1279697.1"/>
    </source>
</evidence>
<dbReference type="SUPFAM" id="SSF103473">
    <property type="entry name" value="MFS general substrate transporter"/>
    <property type="match status" value="2"/>
</dbReference>
<comment type="caution">
    <text evidence="8">The sequence shown here is derived from an EMBL/GenBank/DDBJ whole genome shotgun (WGS) entry which is preliminary data.</text>
</comment>
<dbReference type="EMBL" id="CAXIEN010000124">
    <property type="protein sequence ID" value="CAL1279697.1"/>
    <property type="molecule type" value="Genomic_DNA"/>
</dbReference>
<evidence type="ECO:0000259" key="7">
    <source>
        <dbReference type="Pfam" id="PF12832"/>
    </source>
</evidence>
<name>A0AAV2A6U1_9ARAC</name>
<dbReference type="InterPro" id="IPR036259">
    <property type="entry name" value="MFS_trans_sf"/>
</dbReference>
<feature type="transmembrane region" description="Helical" evidence="6">
    <location>
        <begin position="568"/>
        <end position="593"/>
    </location>
</feature>
<dbReference type="InterPro" id="IPR024989">
    <property type="entry name" value="MFS_assoc_dom"/>
</dbReference>
<feature type="transmembrane region" description="Helical" evidence="6">
    <location>
        <begin position="136"/>
        <end position="154"/>
    </location>
</feature>
<feature type="non-terminal residue" evidence="8">
    <location>
        <position position="1"/>
    </location>
</feature>
<feature type="transmembrane region" description="Helical" evidence="6">
    <location>
        <begin position="477"/>
        <end position="496"/>
    </location>
</feature>
<dbReference type="Proteomes" id="UP001497382">
    <property type="component" value="Unassembled WGS sequence"/>
</dbReference>
<keyword evidence="9" id="KW-1185">Reference proteome</keyword>
<feature type="transmembrane region" description="Helical" evidence="6">
    <location>
        <begin position="443"/>
        <end position="465"/>
    </location>
</feature>
<accession>A0AAV2A6U1</accession>
<dbReference type="GO" id="GO:0016020">
    <property type="term" value="C:membrane"/>
    <property type="evidence" value="ECO:0007669"/>
    <property type="project" value="UniProtKB-SubCell"/>
</dbReference>
<feature type="transmembrane region" description="Helical" evidence="6">
    <location>
        <begin position="330"/>
        <end position="351"/>
    </location>
</feature>
<evidence type="ECO:0000256" key="5">
    <source>
        <dbReference type="ARBA" id="ARBA00023136"/>
    </source>
</evidence>
<evidence type="ECO:0000256" key="4">
    <source>
        <dbReference type="ARBA" id="ARBA00022989"/>
    </source>
</evidence>
<gene>
    <name evidence="8" type="ORF">LARSCL_LOCUS10539</name>
</gene>
<feature type="transmembrane region" description="Helical" evidence="6">
    <location>
        <begin position="534"/>
        <end position="556"/>
    </location>
</feature>
<comment type="subcellular location">
    <subcellularLocation>
        <location evidence="1">Membrane</location>
        <topology evidence="1">Multi-pass membrane protein</topology>
    </subcellularLocation>
</comment>
<evidence type="ECO:0000256" key="6">
    <source>
        <dbReference type="SAM" id="Phobius"/>
    </source>
</evidence>
<evidence type="ECO:0000256" key="1">
    <source>
        <dbReference type="ARBA" id="ARBA00004141"/>
    </source>
</evidence>
<keyword evidence="4 6" id="KW-1133">Transmembrane helix</keyword>
<reference evidence="8 9" key="1">
    <citation type="submission" date="2024-04" db="EMBL/GenBank/DDBJ databases">
        <authorList>
            <person name="Rising A."/>
            <person name="Reimegard J."/>
            <person name="Sonavane S."/>
            <person name="Akerstrom W."/>
            <person name="Nylinder S."/>
            <person name="Hedman E."/>
            <person name="Kallberg Y."/>
        </authorList>
    </citation>
    <scope>NUCLEOTIDE SEQUENCE [LARGE SCALE GENOMIC DNA]</scope>
</reference>
<organism evidence="8 9">
    <name type="scientific">Larinioides sclopetarius</name>
    <dbReference type="NCBI Taxonomy" id="280406"/>
    <lineage>
        <taxon>Eukaryota</taxon>
        <taxon>Metazoa</taxon>
        <taxon>Ecdysozoa</taxon>
        <taxon>Arthropoda</taxon>
        <taxon>Chelicerata</taxon>
        <taxon>Arachnida</taxon>
        <taxon>Araneae</taxon>
        <taxon>Araneomorphae</taxon>
        <taxon>Entelegynae</taxon>
        <taxon>Araneoidea</taxon>
        <taxon>Araneidae</taxon>
        <taxon>Larinioides</taxon>
    </lineage>
</organism>
<sequence length="633" mass="71187">NQNILFHFLFYRLFYSILNVRAVQRFSVLSFVRLRSNEQLTRFLECSGFLCREITPDELRCPCSTFLHFISVEVCFITPLLKLSTSDHISVGCLTHYDIFGEPWAEKQQECRTQFNVYKGFNITICKPLVPLKLTVLFWFTGSYGLITYLTLLFKQRGLTLEEISLIYLLVSVTQLICNTLCGIMSDKIGRPTIISVITLVSTAAVALCLAFIPGITEPTVLGDLHCVKSNSSIINTNQICEFPQSLQTCKEICSKNDEFQCCDQTLLHQILSNRANNYSEFNFDWCLNNSTVVLFENDTYSLCDLYHRKACGEFCTENRLENADRTKNVILHAILAIILLTTIENIFRFVDILMVSMAKSYQAEYGKQQFWSIVGTLIGPSCAAYVIHMTTISEETPNYASCLFLLAVLAIITIFIVCTLKARRPEPAKNMWKASRTLLKDLDFLFFTFVLLVLGGTFGFQLNFKNVYMAGIGTPTYLIGLMDTFAGLFGLPVLFTSKWLTQKIGNTNIFILALLGYALKCIGYSFLQVPWPAFFLETIPALTYHLLWVAVMNFCAEISPPDIKDSVVVFAGTLHFSIGVACGSTIGGLLMGSYGGNVAFQVIAAVDFTAAVIYSIYIYTKRSKSKKILEIS</sequence>
<protein>
    <recommendedName>
        <fullName evidence="7">Major facilitator superfamily associated domain-containing protein</fullName>
    </recommendedName>
</protein>
<feature type="domain" description="Major facilitator superfamily associated" evidence="7">
    <location>
        <begin position="131"/>
        <end position="603"/>
    </location>
</feature>
<feature type="transmembrane region" description="Helical" evidence="6">
    <location>
        <begin position="599"/>
        <end position="620"/>
    </location>
</feature>
<keyword evidence="3 6" id="KW-0812">Transmembrane</keyword>
<dbReference type="InterPro" id="IPR051717">
    <property type="entry name" value="MFS_MFSD6"/>
</dbReference>
<dbReference type="PANTHER" id="PTHR16172:SF41">
    <property type="entry name" value="MAJOR FACILITATOR SUPERFAMILY DOMAIN-CONTAINING PROTEIN 6-LIKE"/>
    <property type="match status" value="1"/>
</dbReference>
<dbReference type="Gene3D" id="1.20.1250.20">
    <property type="entry name" value="MFS general substrate transporter like domains"/>
    <property type="match status" value="2"/>
</dbReference>
<evidence type="ECO:0000256" key="3">
    <source>
        <dbReference type="ARBA" id="ARBA00022692"/>
    </source>
</evidence>
<evidence type="ECO:0000313" key="9">
    <source>
        <dbReference type="Proteomes" id="UP001497382"/>
    </source>
</evidence>
<dbReference type="PANTHER" id="PTHR16172">
    <property type="entry name" value="MAJOR FACILITATOR SUPERFAMILY DOMAIN-CONTAINING PROTEIN 6-LIKE"/>
    <property type="match status" value="1"/>
</dbReference>
<dbReference type="AlphaFoldDB" id="A0AAV2A6U1"/>
<evidence type="ECO:0000256" key="2">
    <source>
        <dbReference type="ARBA" id="ARBA00005241"/>
    </source>
</evidence>